<dbReference type="Gene3D" id="1.20.5.420">
    <property type="entry name" value="Immunoglobulin FC, subunit C"/>
    <property type="match status" value="1"/>
</dbReference>
<evidence type="ECO:0000256" key="1">
    <source>
        <dbReference type="ARBA" id="ARBA00008175"/>
    </source>
</evidence>
<dbReference type="EMBL" id="AZGZ01000044">
    <property type="protein sequence ID" value="KZZ86864.1"/>
    <property type="molecule type" value="Genomic_DNA"/>
</dbReference>
<sequence length="367" mass="38070">MAPTESHKRLALAFVDFLNKSLKDGTLSEEHAESIEIAQSCIADSFGVDPSDEAAIEDAIGRQSLLSIYGIYEKTKSSKSPAAAAATTAATAAPEKKAAPAETAEPAAKSSAATPESDKLKSQGNAALSRKDYAEAIKFYTEALEIAPGNPIYLSNRAAAYSASGDHQSAVNDAKAATESDPSYVKGWSRLGLAQFALGNPREAMEAYQKGIDAEGGAGSEAMRRGLETAKKRVAELEAQDAPVSTEAAQATSADRGSPGIGMPDLSSLASMFGGAGGSGRPSGMPDLSSIMSNPMFASMAQNLMSNPDMLNNLMSNPRLRDLANQFGSGGQTPDISSLMNDPSVAEMARNFMGGNTGNNNNNGGQR</sequence>
<feature type="repeat" description="TPR" evidence="4">
    <location>
        <begin position="117"/>
        <end position="150"/>
    </location>
</feature>
<protein>
    <submittedName>
        <fullName evidence="7">TPR Domain containing protein</fullName>
    </submittedName>
</protein>
<evidence type="ECO:0000256" key="4">
    <source>
        <dbReference type="PROSITE-ProRule" id="PRU00339"/>
    </source>
</evidence>
<dbReference type="PANTHER" id="PTHR45831:SF2">
    <property type="entry name" value="LD24721P"/>
    <property type="match status" value="1"/>
</dbReference>
<keyword evidence="3 4" id="KW-0802">TPR repeat</keyword>
<dbReference type="GO" id="GO:0072380">
    <property type="term" value="C:TRC complex"/>
    <property type="evidence" value="ECO:0007669"/>
    <property type="project" value="EnsemblFungi"/>
</dbReference>
<feature type="region of interest" description="Disordered" evidence="5">
    <location>
        <begin position="238"/>
        <end position="266"/>
    </location>
</feature>
<name>A0A167V0G8_9EURO</name>
<evidence type="ECO:0000259" key="6">
    <source>
        <dbReference type="Pfam" id="PF16546"/>
    </source>
</evidence>
<evidence type="ECO:0000256" key="5">
    <source>
        <dbReference type="SAM" id="MobiDB-lite"/>
    </source>
</evidence>
<evidence type="ECO:0000256" key="3">
    <source>
        <dbReference type="ARBA" id="ARBA00022803"/>
    </source>
</evidence>
<proteinExistence type="inferred from homology"/>
<dbReference type="Pfam" id="PF00515">
    <property type="entry name" value="TPR_1"/>
    <property type="match status" value="1"/>
</dbReference>
<dbReference type="InterPro" id="IPR047150">
    <property type="entry name" value="SGT"/>
</dbReference>
<evidence type="ECO:0000256" key="2">
    <source>
        <dbReference type="ARBA" id="ARBA00022737"/>
    </source>
</evidence>
<dbReference type="Proteomes" id="UP000242877">
    <property type="component" value="Unassembled WGS sequence"/>
</dbReference>
<dbReference type="GO" id="GO:0042802">
    <property type="term" value="F:identical protein binding"/>
    <property type="evidence" value="ECO:0007669"/>
    <property type="project" value="EnsemblFungi"/>
</dbReference>
<dbReference type="VEuPathDB" id="FungiDB:AAP_06128"/>
<dbReference type="FunFam" id="1.20.5.420:FF:000005">
    <property type="entry name" value="Hsc70 cochaperone (SGT), putative"/>
    <property type="match status" value="1"/>
</dbReference>
<dbReference type="GO" id="GO:0060090">
    <property type="term" value="F:molecular adaptor activity"/>
    <property type="evidence" value="ECO:0007669"/>
    <property type="project" value="EnsemblFungi"/>
</dbReference>
<dbReference type="InterPro" id="IPR019734">
    <property type="entry name" value="TPR_rpt"/>
</dbReference>
<feature type="region of interest" description="Disordered" evidence="5">
    <location>
        <begin position="91"/>
        <end position="125"/>
    </location>
</feature>
<accession>A0A167V0G8</accession>
<gene>
    <name evidence="7" type="ORF">AAP_06128</name>
</gene>
<keyword evidence="2" id="KW-0677">Repeat</keyword>
<dbReference type="Gene3D" id="1.25.40.10">
    <property type="entry name" value="Tetratricopeptide repeat domain"/>
    <property type="match status" value="1"/>
</dbReference>
<dbReference type="Pfam" id="PF13432">
    <property type="entry name" value="TPR_16"/>
    <property type="match status" value="1"/>
</dbReference>
<dbReference type="Gene3D" id="1.10.260.100">
    <property type="match status" value="1"/>
</dbReference>
<dbReference type="SMART" id="SM00028">
    <property type="entry name" value="TPR"/>
    <property type="match status" value="3"/>
</dbReference>
<feature type="domain" description="SGTA homodimerisation" evidence="6">
    <location>
        <begin position="6"/>
        <end position="69"/>
    </location>
</feature>
<keyword evidence="8" id="KW-1185">Reference proteome</keyword>
<organism evidence="7 8">
    <name type="scientific">Ascosphaera apis ARSEF 7405</name>
    <dbReference type="NCBI Taxonomy" id="392613"/>
    <lineage>
        <taxon>Eukaryota</taxon>
        <taxon>Fungi</taxon>
        <taxon>Dikarya</taxon>
        <taxon>Ascomycota</taxon>
        <taxon>Pezizomycotina</taxon>
        <taxon>Eurotiomycetes</taxon>
        <taxon>Eurotiomycetidae</taxon>
        <taxon>Onygenales</taxon>
        <taxon>Ascosphaeraceae</taxon>
        <taxon>Ascosphaera</taxon>
    </lineage>
</organism>
<dbReference type="InterPro" id="IPR011990">
    <property type="entry name" value="TPR-like_helical_dom_sf"/>
</dbReference>
<evidence type="ECO:0000313" key="7">
    <source>
        <dbReference type="EMBL" id="KZZ86864.1"/>
    </source>
</evidence>
<comment type="similarity">
    <text evidence="1">Belongs to the SGT family.</text>
</comment>
<dbReference type="GO" id="GO:0006620">
    <property type="term" value="P:post-translational protein targeting to endoplasmic reticulum membrane"/>
    <property type="evidence" value="ECO:0007669"/>
    <property type="project" value="EnsemblFungi"/>
</dbReference>
<dbReference type="OrthoDB" id="2335338at2759"/>
<dbReference type="Pfam" id="PF16546">
    <property type="entry name" value="SGTA_dimer"/>
    <property type="match status" value="1"/>
</dbReference>
<dbReference type="PROSITE" id="PS50005">
    <property type="entry name" value="TPR"/>
    <property type="match status" value="1"/>
</dbReference>
<dbReference type="AlphaFoldDB" id="A0A167V0G8"/>
<comment type="caution">
    <text evidence="7">The sequence shown here is derived from an EMBL/GenBank/DDBJ whole genome shotgun (WGS) entry which is preliminary data.</text>
</comment>
<dbReference type="Pfam" id="PF23195">
    <property type="entry name" value="UBQLN1"/>
    <property type="match status" value="1"/>
</dbReference>
<dbReference type="InterPro" id="IPR032374">
    <property type="entry name" value="SGTA_dimer"/>
</dbReference>
<dbReference type="FunFam" id="1.10.260.100:FF:000011">
    <property type="entry name" value="TPR Domain containing protein"/>
    <property type="match status" value="1"/>
</dbReference>
<feature type="compositionally biased region" description="Low complexity" evidence="5">
    <location>
        <begin position="100"/>
        <end position="115"/>
    </location>
</feature>
<dbReference type="SUPFAM" id="SSF48452">
    <property type="entry name" value="TPR-like"/>
    <property type="match status" value="1"/>
</dbReference>
<evidence type="ECO:0000313" key="8">
    <source>
        <dbReference type="Proteomes" id="UP000242877"/>
    </source>
</evidence>
<dbReference type="FunFam" id="1.25.40.10:FF:000207">
    <property type="entry name" value="Small glutamine-rich tetratricopeptide repeat-containing protein"/>
    <property type="match status" value="1"/>
</dbReference>
<reference evidence="7 8" key="1">
    <citation type="journal article" date="2016" name="Genome Biol. Evol.">
        <title>Divergent and convergent evolution of fungal pathogenicity.</title>
        <authorList>
            <person name="Shang Y."/>
            <person name="Xiao G."/>
            <person name="Zheng P."/>
            <person name="Cen K."/>
            <person name="Zhan S."/>
            <person name="Wang C."/>
        </authorList>
    </citation>
    <scope>NUCLEOTIDE SEQUENCE [LARGE SCALE GENOMIC DNA]</scope>
    <source>
        <strain evidence="7 8">ARSEF 7405</strain>
    </source>
</reference>
<dbReference type="GO" id="GO:0009408">
    <property type="term" value="P:response to heat"/>
    <property type="evidence" value="ECO:0007669"/>
    <property type="project" value="EnsemblFungi"/>
</dbReference>
<dbReference type="PANTHER" id="PTHR45831">
    <property type="entry name" value="LD24721P"/>
    <property type="match status" value="1"/>
</dbReference>
<dbReference type="GO" id="GO:0016020">
    <property type="term" value="C:membrane"/>
    <property type="evidence" value="ECO:0007669"/>
    <property type="project" value="TreeGrafter"/>
</dbReference>